<proteinExistence type="predicted"/>
<sequence length="217" mass="24795">MPRIVEPELLDTLPPDDPAALASRKDLRLYNHLMGNFQWFKKKLAQGGYPKSIIELGAGDGSLALYLKNHDCFQPDTVYTGVDLIPAPANWPGIWTWEMVDLVDLDLIRSPSTLLANLILHQFTDEELTRLGKKISASNIKRLLICEPARRRLHIWQIRLSRLLGCHPVSLHDGQVSIRAGFRRDELVRIMGLKNTEWKITFSETFMGANRLICTRR</sequence>
<evidence type="ECO:0000313" key="2">
    <source>
        <dbReference type="Proteomes" id="UP000478417"/>
    </source>
</evidence>
<dbReference type="InterPro" id="IPR029063">
    <property type="entry name" value="SAM-dependent_MTases_sf"/>
</dbReference>
<keyword evidence="2" id="KW-1185">Reference proteome</keyword>
<dbReference type="EMBL" id="JAAGNX010000003">
    <property type="protein sequence ID" value="NDV63156.1"/>
    <property type="molecule type" value="Genomic_DNA"/>
</dbReference>
<dbReference type="RefSeq" id="WP_163966276.1">
    <property type="nucleotide sequence ID" value="NZ_JAAGNX010000003.1"/>
</dbReference>
<accession>A0A6B2M482</accession>
<gene>
    <name evidence="1" type="ORF">G0Q06_11890</name>
</gene>
<comment type="caution">
    <text evidence="1">The sequence shown here is derived from an EMBL/GenBank/DDBJ whole genome shotgun (WGS) entry which is preliminary data.</text>
</comment>
<dbReference type="Gene3D" id="3.40.50.150">
    <property type="entry name" value="Vaccinia Virus protein VP39"/>
    <property type="match status" value="1"/>
</dbReference>
<dbReference type="SUPFAM" id="SSF53335">
    <property type="entry name" value="S-adenosyl-L-methionine-dependent methyltransferases"/>
    <property type="match status" value="1"/>
</dbReference>
<evidence type="ECO:0000313" key="1">
    <source>
        <dbReference type="EMBL" id="NDV63156.1"/>
    </source>
</evidence>
<protein>
    <recommendedName>
        <fullName evidence="3">Methyltransferase domain-containing protein</fullName>
    </recommendedName>
</protein>
<reference evidence="1 2" key="1">
    <citation type="submission" date="2020-02" db="EMBL/GenBank/DDBJ databases">
        <title>Albibacoteraceae fam. nov., the first described family within the subdivision 4 Verrucomicrobia.</title>
        <authorList>
            <person name="Xi F."/>
        </authorList>
    </citation>
    <scope>NUCLEOTIDE SEQUENCE [LARGE SCALE GENOMIC DNA]</scope>
    <source>
        <strain evidence="1 2">CK1056</strain>
    </source>
</reference>
<organism evidence="1 2">
    <name type="scientific">Oceanipulchritudo coccoides</name>
    <dbReference type="NCBI Taxonomy" id="2706888"/>
    <lineage>
        <taxon>Bacteria</taxon>
        <taxon>Pseudomonadati</taxon>
        <taxon>Verrucomicrobiota</taxon>
        <taxon>Opitutia</taxon>
        <taxon>Puniceicoccales</taxon>
        <taxon>Oceanipulchritudinaceae</taxon>
        <taxon>Oceanipulchritudo</taxon>
    </lineage>
</organism>
<dbReference type="AlphaFoldDB" id="A0A6B2M482"/>
<name>A0A6B2M482_9BACT</name>
<dbReference type="Proteomes" id="UP000478417">
    <property type="component" value="Unassembled WGS sequence"/>
</dbReference>
<evidence type="ECO:0008006" key="3">
    <source>
        <dbReference type="Google" id="ProtNLM"/>
    </source>
</evidence>